<keyword evidence="1 3" id="KW-0853">WD repeat</keyword>
<reference evidence="7" key="5">
    <citation type="submission" date="2025-09" db="UniProtKB">
        <authorList>
            <consortium name="Ensembl"/>
        </authorList>
    </citation>
    <scope>IDENTIFICATION</scope>
</reference>
<evidence type="ECO:0000259" key="6">
    <source>
        <dbReference type="PROSITE" id="PS51783"/>
    </source>
</evidence>
<keyword evidence="2" id="KW-0677">Repeat</keyword>
<reference evidence="7" key="4">
    <citation type="submission" date="2025-08" db="UniProtKB">
        <authorList>
            <consortium name="Ensembl"/>
        </authorList>
    </citation>
    <scope>IDENTIFICATION</scope>
</reference>
<keyword evidence="8" id="KW-1185">Reference proteome</keyword>
<dbReference type="CDD" id="cd06071">
    <property type="entry name" value="Beach"/>
    <property type="match status" value="1"/>
</dbReference>
<protein>
    <submittedName>
        <fullName evidence="7">Neutral sphingomyelinase activation associated factor</fullName>
    </submittedName>
</protein>
<dbReference type="PROSITE" id="PS51783">
    <property type="entry name" value="PH_BEACH"/>
    <property type="match status" value="1"/>
</dbReference>
<feature type="domain" description="BEACH" evidence="5">
    <location>
        <begin position="205"/>
        <end position="490"/>
    </location>
</feature>
<dbReference type="InterPro" id="IPR023362">
    <property type="entry name" value="PH-BEACH_dom"/>
</dbReference>
<evidence type="ECO:0000313" key="8">
    <source>
        <dbReference type="Proteomes" id="UP000314986"/>
    </source>
</evidence>
<feature type="transmembrane region" description="Helical" evidence="4">
    <location>
        <begin position="516"/>
        <end position="535"/>
    </location>
</feature>
<feature type="repeat" description="WD" evidence="3">
    <location>
        <begin position="727"/>
        <end position="762"/>
    </location>
</feature>
<dbReference type="Pfam" id="PF02138">
    <property type="entry name" value="Beach"/>
    <property type="match status" value="1"/>
</dbReference>
<dbReference type="SMART" id="SM00320">
    <property type="entry name" value="WD40"/>
    <property type="match status" value="4"/>
</dbReference>
<dbReference type="InterPro" id="IPR036322">
    <property type="entry name" value="WD40_repeat_dom_sf"/>
</dbReference>
<dbReference type="PROSITE" id="PS50294">
    <property type="entry name" value="WD_REPEATS_REGION"/>
    <property type="match status" value="2"/>
</dbReference>
<dbReference type="Proteomes" id="UP000314986">
    <property type="component" value="Unassembled WGS sequence"/>
</dbReference>
<accession>A0A4W3JYN8</accession>
<dbReference type="InterPro" id="IPR001680">
    <property type="entry name" value="WD40_rpt"/>
</dbReference>
<evidence type="ECO:0000313" key="7">
    <source>
        <dbReference type="Ensembl" id="ENSCMIP00000044166.1"/>
    </source>
</evidence>
<dbReference type="Gene3D" id="1.10.1540.10">
    <property type="entry name" value="BEACH domain"/>
    <property type="match status" value="1"/>
</dbReference>
<dbReference type="AlphaFoldDB" id="A0A4W3JYN8"/>
<feature type="transmembrane region" description="Helical" evidence="4">
    <location>
        <begin position="565"/>
        <end position="584"/>
    </location>
</feature>
<reference evidence="8" key="3">
    <citation type="journal article" date="2014" name="Nature">
        <title>Elephant shark genome provides unique insights into gnathostome evolution.</title>
        <authorList>
            <consortium name="International Elephant Shark Genome Sequencing Consortium"/>
            <person name="Venkatesh B."/>
            <person name="Lee A.P."/>
            <person name="Ravi V."/>
            <person name="Maurya A.K."/>
            <person name="Lian M.M."/>
            <person name="Swann J.B."/>
            <person name="Ohta Y."/>
            <person name="Flajnik M.F."/>
            <person name="Sutoh Y."/>
            <person name="Kasahara M."/>
            <person name="Hoon S."/>
            <person name="Gangu V."/>
            <person name="Roy S.W."/>
            <person name="Irimia M."/>
            <person name="Korzh V."/>
            <person name="Kondrychyn I."/>
            <person name="Lim Z.W."/>
            <person name="Tay B.H."/>
            <person name="Tohari S."/>
            <person name="Kong K.W."/>
            <person name="Ho S."/>
            <person name="Lorente-Galdos B."/>
            <person name="Quilez J."/>
            <person name="Marques-Bonet T."/>
            <person name="Raney B.J."/>
            <person name="Ingham P.W."/>
            <person name="Tay A."/>
            <person name="Hillier L.W."/>
            <person name="Minx P."/>
            <person name="Boehm T."/>
            <person name="Wilson R.K."/>
            <person name="Brenner S."/>
            <person name="Warren W.C."/>
        </authorList>
    </citation>
    <scope>NUCLEOTIDE SEQUENCE [LARGE SCALE GENOMIC DNA]</scope>
</reference>
<evidence type="ECO:0000256" key="2">
    <source>
        <dbReference type="ARBA" id="ARBA00022737"/>
    </source>
</evidence>
<feature type="repeat" description="WD" evidence="3">
    <location>
        <begin position="590"/>
        <end position="620"/>
    </location>
</feature>
<dbReference type="GeneTree" id="ENSGT00940000155059"/>
<dbReference type="PANTHER" id="PTHR13743:SF123">
    <property type="entry name" value="PROTEIN FAN"/>
    <property type="match status" value="1"/>
</dbReference>
<dbReference type="Pfam" id="PF02893">
    <property type="entry name" value="GRAM"/>
    <property type="match status" value="1"/>
</dbReference>
<dbReference type="InterPro" id="IPR050865">
    <property type="entry name" value="BEACH_Domain"/>
</dbReference>
<dbReference type="Gene3D" id="2.130.10.10">
    <property type="entry name" value="YVTN repeat-like/Quinoprotein amine dehydrogenase"/>
    <property type="match status" value="1"/>
</dbReference>
<dbReference type="Pfam" id="PF00400">
    <property type="entry name" value="WD40"/>
    <property type="match status" value="4"/>
</dbReference>
<dbReference type="SMART" id="SM00568">
    <property type="entry name" value="GRAM"/>
    <property type="match status" value="1"/>
</dbReference>
<name>A0A4W3JYN8_CALMI</name>
<dbReference type="Ensembl" id="ENSCMIT00000044800.1">
    <property type="protein sequence ID" value="ENSCMIP00000044166.1"/>
    <property type="gene ID" value="ENSCMIG00000018202.1"/>
</dbReference>
<dbReference type="CDD" id="cd01201">
    <property type="entry name" value="PH_BEACH"/>
    <property type="match status" value="1"/>
</dbReference>
<dbReference type="InterPro" id="IPR011993">
    <property type="entry name" value="PH-like_dom_sf"/>
</dbReference>
<dbReference type="SMART" id="SM01026">
    <property type="entry name" value="Beach"/>
    <property type="match status" value="1"/>
</dbReference>
<dbReference type="PROSITE" id="PS50197">
    <property type="entry name" value="BEACH"/>
    <property type="match status" value="1"/>
</dbReference>
<keyword evidence="4" id="KW-0812">Transmembrane</keyword>
<dbReference type="SUPFAM" id="SSF50729">
    <property type="entry name" value="PH domain-like"/>
    <property type="match status" value="1"/>
</dbReference>
<evidence type="ECO:0000256" key="1">
    <source>
        <dbReference type="ARBA" id="ARBA00022574"/>
    </source>
</evidence>
<reference evidence="8" key="1">
    <citation type="journal article" date="2006" name="Science">
        <title>Ancient noncoding elements conserved in the human genome.</title>
        <authorList>
            <person name="Venkatesh B."/>
            <person name="Kirkness E.F."/>
            <person name="Loh Y.H."/>
            <person name="Halpern A.L."/>
            <person name="Lee A.P."/>
            <person name="Johnson J."/>
            <person name="Dandona N."/>
            <person name="Viswanathan L.D."/>
            <person name="Tay A."/>
            <person name="Venter J.C."/>
            <person name="Strausberg R.L."/>
            <person name="Brenner S."/>
        </authorList>
    </citation>
    <scope>NUCLEOTIDE SEQUENCE [LARGE SCALE GENOMIC DNA]</scope>
</reference>
<dbReference type="SUPFAM" id="SSF81837">
    <property type="entry name" value="BEACH domain"/>
    <property type="match status" value="1"/>
</dbReference>
<evidence type="ECO:0000256" key="4">
    <source>
        <dbReference type="SAM" id="Phobius"/>
    </source>
</evidence>
<dbReference type="InterPro" id="IPR004182">
    <property type="entry name" value="GRAM"/>
</dbReference>
<dbReference type="FunFam" id="1.10.1540.10:FF:000001">
    <property type="entry name" value="neurobeachin isoform X1"/>
    <property type="match status" value="1"/>
</dbReference>
<proteinExistence type="predicted"/>
<keyword evidence="4" id="KW-1133">Transmembrane helix</keyword>
<feature type="repeat" description="WD" evidence="3">
    <location>
        <begin position="639"/>
        <end position="672"/>
    </location>
</feature>
<dbReference type="PROSITE" id="PS50082">
    <property type="entry name" value="WD_REPEATS_2"/>
    <property type="match status" value="3"/>
</dbReference>
<dbReference type="Gene3D" id="2.30.29.30">
    <property type="entry name" value="Pleckstrin-homology domain (PH domain)/Phosphotyrosine-binding domain (PTB)"/>
    <property type="match status" value="1"/>
</dbReference>
<dbReference type="PANTHER" id="PTHR13743">
    <property type="entry name" value="BEIGE/BEACH-RELATED"/>
    <property type="match status" value="1"/>
</dbReference>
<dbReference type="InterPro" id="IPR015943">
    <property type="entry name" value="WD40/YVTN_repeat-like_dom_sf"/>
</dbReference>
<reference evidence="8" key="2">
    <citation type="journal article" date="2007" name="PLoS Biol.">
        <title>Survey sequencing and comparative analysis of the elephant shark (Callorhinchus milii) genome.</title>
        <authorList>
            <person name="Venkatesh B."/>
            <person name="Kirkness E.F."/>
            <person name="Loh Y.H."/>
            <person name="Halpern A.L."/>
            <person name="Lee A.P."/>
            <person name="Johnson J."/>
            <person name="Dandona N."/>
            <person name="Viswanathan L.D."/>
            <person name="Tay A."/>
            <person name="Venter J.C."/>
            <person name="Strausberg R.L."/>
            <person name="Brenner S."/>
        </authorList>
    </citation>
    <scope>NUCLEOTIDE SEQUENCE [LARGE SCALE GENOMIC DNA]</scope>
</reference>
<evidence type="ECO:0000256" key="3">
    <source>
        <dbReference type="PROSITE-ProRule" id="PRU00221"/>
    </source>
</evidence>
<keyword evidence="4" id="KW-0472">Membrane</keyword>
<evidence type="ECO:0000259" key="5">
    <source>
        <dbReference type="PROSITE" id="PS50197"/>
    </source>
</evidence>
<sequence>MTFLKLFVLIGFFNIICVTKNITYKFIICFCCRKIKGSLKICSKSLMFEPEQISEPVIKVQSVELVSPVNSGCLWLILYNYWDLSIHLISLSDGNFDTSYRFQNVSESLHMECEAEMVTPLVTNPGHVCITDQNLYFQPLNGYPEPVVQIKLRDVRRIYKRRHGLKPLGLEVFCTENDLCSDIYLKFYTSKDRDELYYYIATFLENHVAEHTAESYMLQWQKGHLSNYEYLLHLNNLGDRSCNDLSQYPVFPWIIADYTSPDLDLSNPETFRDLSTPVGALNKDRMERLLTRYREMPDPKFMYGSHYSSPGYVLFYLVRVAPEYMLCLQNGKFDNADRMFNSIAETWKNCLEGATDFKELIPEFYGTDSSFIVNSLKLDLGKRQGGKMVDSVELPPWASDPDDFLQKSRDALESQYVSEYLHEWIDLIFGYKQKGTEAIASHNVFHPLTYEGGVDWNSIEDPSQKIAMLIQILEFGQTPKQLFTTPHPQRIMPKFKSLSRGTSRSANMPESSPGTIALSIVIIKFIPLIHTLHLFKNNIADSTLKMFSKETKLLQRSTSFSNMRFLYSIILCVCSSYFYSVAYGRRQDTLMGHDDAVSKICWYEGHLYTASWDSTVKVWKCDANDISSCRKNSCELLAELEHDAGVNTISLNPFGTLLVSGNKEGTVTIWDLTILTILHQIHCHSGTVNDVAFSPEYYIVSVGLQQLTQSGELLVWDLMAAKVTERIPGHSGAVTCIWMNEQCSSIITGGEDKQIIFWKLHY</sequence>
<dbReference type="InterPro" id="IPR000409">
    <property type="entry name" value="BEACH_dom"/>
</dbReference>
<dbReference type="InterPro" id="IPR036372">
    <property type="entry name" value="BEACH_dom_sf"/>
</dbReference>
<feature type="domain" description="BEACH-type PH" evidence="6">
    <location>
        <begin position="104"/>
        <end position="201"/>
    </location>
</feature>
<organism evidence="7 8">
    <name type="scientific">Callorhinchus milii</name>
    <name type="common">Ghost shark</name>
    <dbReference type="NCBI Taxonomy" id="7868"/>
    <lineage>
        <taxon>Eukaryota</taxon>
        <taxon>Metazoa</taxon>
        <taxon>Chordata</taxon>
        <taxon>Craniata</taxon>
        <taxon>Vertebrata</taxon>
        <taxon>Chondrichthyes</taxon>
        <taxon>Holocephali</taxon>
        <taxon>Chimaeriformes</taxon>
        <taxon>Callorhinchidae</taxon>
        <taxon>Callorhinchus</taxon>
    </lineage>
</organism>
<dbReference type="SUPFAM" id="SSF50978">
    <property type="entry name" value="WD40 repeat-like"/>
    <property type="match status" value="1"/>
</dbReference>